<organism evidence="4 5">
    <name type="scientific">Enteroscipio rubneri</name>
    <dbReference type="NCBI Taxonomy" id="2070686"/>
    <lineage>
        <taxon>Bacteria</taxon>
        <taxon>Bacillati</taxon>
        <taxon>Actinomycetota</taxon>
        <taxon>Coriobacteriia</taxon>
        <taxon>Eggerthellales</taxon>
        <taxon>Eggerthellaceae</taxon>
        <taxon>Enteroscipio</taxon>
    </lineage>
</organism>
<dbReference type="InterPro" id="IPR047057">
    <property type="entry name" value="MerR_fam"/>
</dbReference>
<dbReference type="RefSeq" id="WP_103265094.1">
    <property type="nucleotide sequence ID" value="NZ_CABMLE010000007.1"/>
</dbReference>
<gene>
    <name evidence="4" type="ORF">C2L71_07185</name>
</gene>
<evidence type="ECO:0000313" key="5">
    <source>
        <dbReference type="Proteomes" id="UP000236197"/>
    </source>
</evidence>
<protein>
    <submittedName>
        <fullName evidence="4">MerR family transcriptional regulator</fullName>
    </submittedName>
</protein>
<evidence type="ECO:0000259" key="3">
    <source>
        <dbReference type="PROSITE" id="PS50937"/>
    </source>
</evidence>
<name>A0A2K2UB93_9ACTN</name>
<dbReference type="InterPro" id="IPR009061">
    <property type="entry name" value="DNA-bd_dom_put_sf"/>
</dbReference>
<dbReference type="InterPro" id="IPR000551">
    <property type="entry name" value="MerR-type_HTH_dom"/>
</dbReference>
<dbReference type="GO" id="GO:0003700">
    <property type="term" value="F:DNA-binding transcription factor activity"/>
    <property type="evidence" value="ECO:0007669"/>
    <property type="project" value="InterPro"/>
</dbReference>
<dbReference type="Pfam" id="PF13411">
    <property type="entry name" value="MerR_1"/>
    <property type="match status" value="1"/>
</dbReference>
<keyword evidence="5" id="KW-1185">Reference proteome</keyword>
<sequence length="271" mass="30771">MKSSELAELTGCTVRTLRHYHAIGLLPEPPRGANGYRDYGAEDLARVLRIRRLASLGFSLERIGRVMDDMDANPADAAGVGASEALDELDRELKLQIEHLEGQRRTIAQLKQEQLDPDLPVRFARAVRALIDYKEGAISSGEREALLIAAHLYTESDTAELERVMERVHRLGLFDQIKSLNERFDELPADTPREELERLIEEALETIDPLIDCFNSANWEDITNPEDAEMERFVDELMRRGLNPAQLYAEDRLEEEIKARIFARQDAASDT</sequence>
<keyword evidence="1" id="KW-0238">DNA-binding</keyword>
<dbReference type="AlphaFoldDB" id="A0A2K2UB93"/>
<evidence type="ECO:0000313" key="4">
    <source>
        <dbReference type="EMBL" id="PNV67583.1"/>
    </source>
</evidence>
<dbReference type="CDD" id="cd00592">
    <property type="entry name" value="HTH_MerR-like"/>
    <property type="match status" value="1"/>
</dbReference>
<proteinExistence type="predicted"/>
<evidence type="ECO:0000256" key="1">
    <source>
        <dbReference type="ARBA" id="ARBA00023125"/>
    </source>
</evidence>
<evidence type="ECO:0000256" key="2">
    <source>
        <dbReference type="SAM" id="Coils"/>
    </source>
</evidence>
<feature type="domain" description="HTH merR-type" evidence="3">
    <location>
        <begin position="1"/>
        <end position="69"/>
    </location>
</feature>
<dbReference type="Proteomes" id="UP000236197">
    <property type="component" value="Unassembled WGS sequence"/>
</dbReference>
<dbReference type="PANTHER" id="PTHR30204">
    <property type="entry name" value="REDOX-CYCLING DRUG-SENSING TRANSCRIPTIONAL ACTIVATOR SOXR"/>
    <property type="match status" value="1"/>
</dbReference>
<keyword evidence="2" id="KW-0175">Coiled coil</keyword>
<accession>A0A2K2UB93</accession>
<feature type="coiled-coil region" evidence="2">
    <location>
        <begin position="86"/>
        <end position="113"/>
    </location>
</feature>
<dbReference type="GO" id="GO:0003677">
    <property type="term" value="F:DNA binding"/>
    <property type="evidence" value="ECO:0007669"/>
    <property type="project" value="UniProtKB-KW"/>
</dbReference>
<dbReference type="SMART" id="SM00422">
    <property type="entry name" value="HTH_MERR"/>
    <property type="match status" value="1"/>
</dbReference>
<dbReference type="EMBL" id="PPEK01000007">
    <property type="protein sequence ID" value="PNV67583.1"/>
    <property type="molecule type" value="Genomic_DNA"/>
</dbReference>
<dbReference type="OrthoDB" id="4569196at2"/>
<comment type="caution">
    <text evidence="4">The sequence shown here is derived from an EMBL/GenBank/DDBJ whole genome shotgun (WGS) entry which is preliminary data.</text>
</comment>
<dbReference type="PROSITE" id="PS50937">
    <property type="entry name" value="HTH_MERR_2"/>
    <property type="match status" value="1"/>
</dbReference>
<dbReference type="Gene3D" id="1.10.1660.10">
    <property type="match status" value="1"/>
</dbReference>
<reference evidence="5" key="1">
    <citation type="submission" date="2018-01" db="EMBL/GenBank/DDBJ databases">
        <title>Rubneribacter badeniensis gen. nov., sp. nov., and Colonibacter rubneri, gen. nov., sp. nov., WGS of new members of the Eggerthellaceae.</title>
        <authorList>
            <person name="Danylec N."/>
            <person name="Stoll D.A."/>
            <person name="Doetsch A."/>
            <person name="Kulling S.E."/>
            <person name="Huch M."/>
        </authorList>
    </citation>
    <scope>NUCLEOTIDE SEQUENCE [LARGE SCALE GENOMIC DNA]</scope>
    <source>
        <strain evidence="5">ResAG-96</strain>
    </source>
</reference>
<dbReference type="SUPFAM" id="SSF46955">
    <property type="entry name" value="Putative DNA-binding domain"/>
    <property type="match status" value="1"/>
</dbReference>
<dbReference type="PANTHER" id="PTHR30204:SF93">
    <property type="entry name" value="HTH MERR-TYPE DOMAIN-CONTAINING PROTEIN"/>
    <property type="match status" value="1"/>
</dbReference>